<dbReference type="GO" id="GO:0006465">
    <property type="term" value="P:signal peptide processing"/>
    <property type="evidence" value="ECO:0007669"/>
    <property type="project" value="InterPro"/>
</dbReference>
<gene>
    <name evidence="2" type="ORF">BXY39_2631</name>
</gene>
<keyword evidence="2" id="KW-0645">Protease</keyword>
<keyword evidence="2" id="KW-0378">Hydrolase</keyword>
<reference evidence="2 3" key="1">
    <citation type="submission" date="2018-10" db="EMBL/GenBank/DDBJ databases">
        <title>Genomic Encyclopedia of Archaeal and Bacterial Type Strains, Phase II (KMG-II): from individual species to whole genera.</title>
        <authorList>
            <person name="Goeker M."/>
        </authorList>
    </citation>
    <scope>NUCLEOTIDE SEQUENCE [LARGE SCALE GENOMIC DNA]</scope>
    <source>
        <strain evidence="2 3">DSM 25217</strain>
    </source>
</reference>
<dbReference type="Gene3D" id="2.10.109.10">
    <property type="entry name" value="Umud Fragment, subunit A"/>
    <property type="match status" value="1"/>
</dbReference>
<dbReference type="InParanoid" id="A0A3M0C749"/>
<dbReference type="RefSeq" id="WP_121939295.1">
    <property type="nucleotide sequence ID" value="NZ_REFR01000012.1"/>
</dbReference>
<protein>
    <submittedName>
        <fullName evidence="2">Type IV secretory pathway protease TraF</fullName>
    </submittedName>
</protein>
<dbReference type="AlphaFoldDB" id="A0A3M0C749"/>
<dbReference type="EMBL" id="REFR01000012">
    <property type="protein sequence ID" value="RMB05052.1"/>
    <property type="molecule type" value="Genomic_DNA"/>
</dbReference>
<comment type="caution">
    <text evidence="2">The sequence shown here is derived from an EMBL/GenBank/DDBJ whole genome shotgun (WGS) entry which is preliminary data.</text>
</comment>
<sequence length="167" mass="18585">MRFVLYQIWLPVLRAWSWVLVFLLALSAMGSITGSFASQYVWTAMDSVPGILFVKRPDQDVRRGHVVLVKRIDPLMPKNVHNLTKLALCMPGDELRRIGLIFVCNGRLISVAKSETQSGLPLEVFDWSGGPVPDGVFFAGSPHPDGYDSRYFGLVPLDRATVLEAIL</sequence>
<evidence type="ECO:0000313" key="3">
    <source>
        <dbReference type="Proteomes" id="UP000271227"/>
    </source>
</evidence>
<evidence type="ECO:0000313" key="2">
    <source>
        <dbReference type="EMBL" id="RMB05052.1"/>
    </source>
</evidence>
<dbReference type="GO" id="GO:0004252">
    <property type="term" value="F:serine-type endopeptidase activity"/>
    <property type="evidence" value="ECO:0007669"/>
    <property type="project" value="InterPro"/>
</dbReference>
<dbReference type="Proteomes" id="UP000271227">
    <property type="component" value="Unassembled WGS sequence"/>
</dbReference>
<proteinExistence type="predicted"/>
<accession>A0A3M0C749</accession>
<evidence type="ECO:0000259" key="1">
    <source>
        <dbReference type="Pfam" id="PF10502"/>
    </source>
</evidence>
<feature type="domain" description="Peptidase S26" evidence="1">
    <location>
        <begin position="17"/>
        <end position="158"/>
    </location>
</feature>
<dbReference type="SUPFAM" id="SSF51306">
    <property type="entry name" value="LexA/Signal peptidase"/>
    <property type="match status" value="1"/>
</dbReference>
<name>A0A3M0C749_9PROT</name>
<dbReference type="OrthoDB" id="7475540at2"/>
<dbReference type="InterPro" id="IPR036286">
    <property type="entry name" value="LexA/Signal_pep-like_sf"/>
</dbReference>
<dbReference type="Pfam" id="PF10502">
    <property type="entry name" value="Peptidase_S26"/>
    <property type="match status" value="1"/>
</dbReference>
<organism evidence="2 3">
    <name type="scientific">Eilatimonas milleporae</name>
    <dbReference type="NCBI Taxonomy" id="911205"/>
    <lineage>
        <taxon>Bacteria</taxon>
        <taxon>Pseudomonadati</taxon>
        <taxon>Pseudomonadota</taxon>
        <taxon>Alphaproteobacteria</taxon>
        <taxon>Kordiimonadales</taxon>
        <taxon>Kordiimonadaceae</taxon>
        <taxon>Eilatimonas</taxon>
    </lineage>
</organism>
<dbReference type="InterPro" id="IPR019533">
    <property type="entry name" value="Peptidase_S26"/>
</dbReference>
<keyword evidence="3" id="KW-1185">Reference proteome</keyword>